<name>A0A5C6RQT0_9FLAO</name>
<comment type="caution">
    <text evidence="2">The sequence shown here is derived from an EMBL/GenBank/DDBJ whole genome shotgun (WGS) entry which is preliminary data.</text>
</comment>
<gene>
    <name evidence="2" type="ORF">FRY74_12315</name>
</gene>
<evidence type="ECO:0000256" key="1">
    <source>
        <dbReference type="SAM" id="SignalP"/>
    </source>
</evidence>
<sequence>MKKLIYIIILIFICSISTAQSFEVSNGDTINMIDENNLKQGFWRIFGKMKKLPGYEPDQVVEEGNYESSRKQGIWKFFFANGKVKSEIAYVNSRPNGYYKTYYENGQLEEEGAWKNNRNTGQFKRFHENGQLAQAFTFNETGKRDGKQEYYYENGQLMIEGNWAGGKEDGVITEYFENGDIKAKKAFNGGTIDVANTQTFEPKNPIKDTEAEELAKAPVEVVKVSSEDKVNMGIFDGNGEHTMYNQNKQISKSGFFKNYRLMEGQLYLYDENGILLKIKKFKSGRYIGDAPLPKE</sequence>
<dbReference type="Gene3D" id="2.20.110.10">
    <property type="entry name" value="Histone H3 K4-specific methyltransferase SET7/9 N-terminal domain"/>
    <property type="match status" value="1"/>
</dbReference>
<dbReference type="RefSeq" id="WP_147102045.1">
    <property type="nucleotide sequence ID" value="NZ_VOOS01000006.1"/>
</dbReference>
<dbReference type="InterPro" id="IPR011652">
    <property type="entry name" value="MORN_2"/>
</dbReference>
<dbReference type="Pfam" id="PF07661">
    <property type="entry name" value="MORN_2"/>
    <property type="match status" value="5"/>
</dbReference>
<dbReference type="Proteomes" id="UP000321721">
    <property type="component" value="Unassembled WGS sequence"/>
</dbReference>
<evidence type="ECO:0000313" key="2">
    <source>
        <dbReference type="EMBL" id="TXB64030.1"/>
    </source>
</evidence>
<reference evidence="2 3" key="1">
    <citation type="submission" date="2019-08" db="EMBL/GenBank/DDBJ databases">
        <title>Genome of Vicingus serpentipes NCIMB 15042.</title>
        <authorList>
            <person name="Bowman J.P."/>
        </authorList>
    </citation>
    <scope>NUCLEOTIDE SEQUENCE [LARGE SCALE GENOMIC DNA]</scope>
    <source>
        <strain evidence="2 3">NCIMB 15042</strain>
    </source>
</reference>
<proteinExistence type="predicted"/>
<keyword evidence="1" id="KW-0732">Signal</keyword>
<dbReference type="AlphaFoldDB" id="A0A5C6RQT0"/>
<keyword evidence="3" id="KW-1185">Reference proteome</keyword>
<dbReference type="Gene3D" id="3.90.930.1">
    <property type="match status" value="1"/>
</dbReference>
<feature type="signal peptide" evidence="1">
    <location>
        <begin position="1"/>
        <end position="19"/>
    </location>
</feature>
<protein>
    <submittedName>
        <fullName evidence="2">Toxin-antitoxin system YwqK family antitoxin</fullName>
    </submittedName>
</protein>
<dbReference type="EMBL" id="VOOS01000006">
    <property type="protein sequence ID" value="TXB64030.1"/>
    <property type="molecule type" value="Genomic_DNA"/>
</dbReference>
<feature type="chain" id="PRO_5022966488" evidence="1">
    <location>
        <begin position="20"/>
        <end position="295"/>
    </location>
</feature>
<dbReference type="SUPFAM" id="SSF82185">
    <property type="entry name" value="Histone H3 K4-specific methyltransferase SET7/9 N-terminal domain"/>
    <property type="match status" value="2"/>
</dbReference>
<accession>A0A5C6RQT0</accession>
<dbReference type="OrthoDB" id="9812747at2"/>
<organism evidence="2 3">
    <name type="scientific">Vicingus serpentipes</name>
    <dbReference type="NCBI Taxonomy" id="1926625"/>
    <lineage>
        <taxon>Bacteria</taxon>
        <taxon>Pseudomonadati</taxon>
        <taxon>Bacteroidota</taxon>
        <taxon>Flavobacteriia</taxon>
        <taxon>Flavobacteriales</taxon>
        <taxon>Vicingaceae</taxon>
        <taxon>Vicingus</taxon>
    </lineage>
</organism>
<evidence type="ECO:0000313" key="3">
    <source>
        <dbReference type="Proteomes" id="UP000321721"/>
    </source>
</evidence>